<evidence type="ECO:0000313" key="2">
    <source>
        <dbReference type="Proteomes" id="UP000013024"/>
    </source>
</evidence>
<comment type="caution">
    <text evidence="1">The sequence shown here is derived from an EMBL/GenBank/DDBJ whole genome shotgun (WGS) entry which is preliminary data.</text>
</comment>
<reference evidence="1 2" key="1">
    <citation type="submission" date="2013-02" db="EMBL/GenBank/DDBJ databases">
        <title>The Genome Sequence of Acinetobacter calcoaceticus CIP 81.8.</title>
        <authorList>
            <consortium name="The Broad Institute Genome Sequencing Platform"/>
            <consortium name="The Broad Institute Genome Sequencing Center for Infectious Disease"/>
            <person name="Cerqueira G."/>
            <person name="Feldgarden M."/>
            <person name="Courvalin P."/>
            <person name="Perichon B."/>
            <person name="Grillot-Courvalin C."/>
            <person name="Clermont D."/>
            <person name="Rocha E."/>
            <person name="Yoon E.-J."/>
            <person name="Nemec A."/>
            <person name="Walker B."/>
            <person name="Young S.K."/>
            <person name="Zeng Q."/>
            <person name="Gargeya S."/>
            <person name="Fitzgerald M."/>
            <person name="Haas B."/>
            <person name="Abouelleil A."/>
            <person name="Alvarado L."/>
            <person name="Arachchi H.M."/>
            <person name="Berlin A.M."/>
            <person name="Chapman S.B."/>
            <person name="Dewar J."/>
            <person name="Goldberg J."/>
            <person name="Griggs A."/>
            <person name="Gujja S."/>
            <person name="Hansen M."/>
            <person name="Howarth C."/>
            <person name="Imamovic A."/>
            <person name="Larimer J."/>
            <person name="McCowan C."/>
            <person name="Murphy C."/>
            <person name="Neiman D."/>
            <person name="Pearson M."/>
            <person name="Priest M."/>
            <person name="Roberts A."/>
            <person name="Saif S."/>
            <person name="Shea T."/>
            <person name="Sisk P."/>
            <person name="Sykes S."/>
            <person name="Wortman J."/>
            <person name="Nusbaum C."/>
            <person name="Birren B."/>
        </authorList>
    </citation>
    <scope>NUCLEOTIDE SEQUENCE [LARGE SCALE GENOMIC DNA]</scope>
    <source>
        <strain evidence="1 2">CIP 81.8</strain>
    </source>
</reference>
<keyword evidence="2" id="KW-1185">Reference proteome</keyword>
<name>A0ABP2UDR0_ACICA</name>
<organism evidence="1 2">
    <name type="scientific">Acinetobacter calcoaceticus DSM 30006 = CIP 81.8</name>
    <dbReference type="NCBI Taxonomy" id="981331"/>
    <lineage>
        <taxon>Bacteria</taxon>
        <taxon>Pseudomonadati</taxon>
        <taxon>Pseudomonadota</taxon>
        <taxon>Gammaproteobacteria</taxon>
        <taxon>Moraxellales</taxon>
        <taxon>Moraxellaceae</taxon>
        <taxon>Acinetobacter</taxon>
        <taxon>Acinetobacter calcoaceticus/baumannii complex</taxon>
    </lineage>
</organism>
<sequence>MLMNMKFHLIISLLLLGIFSSLAYPKSKLEFLTEADELFNARVDAINRFQTLGMLSEERQLNFKEQLELTNSVCDLAHVNEQIKKFYNDNFEQSQELAKEKTTREQMNLEFEKKISLILILLGN</sequence>
<evidence type="ECO:0000313" key="1">
    <source>
        <dbReference type="EMBL" id="ENV98558.1"/>
    </source>
</evidence>
<dbReference type="EMBL" id="APQI01000004">
    <property type="protein sequence ID" value="ENV98558.1"/>
    <property type="molecule type" value="Genomic_DNA"/>
</dbReference>
<gene>
    <name evidence="1" type="ORF">F936_01641</name>
</gene>
<protein>
    <submittedName>
        <fullName evidence="1">Uncharacterized protein</fullName>
    </submittedName>
</protein>
<dbReference type="Proteomes" id="UP000013024">
    <property type="component" value="Unassembled WGS sequence"/>
</dbReference>
<accession>A0ABP2UDR0</accession>
<proteinExistence type="predicted"/>